<evidence type="ECO:0000256" key="10">
    <source>
        <dbReference type="ARBA" id="ARBA00023011"/>
    </source>
</evidence>
<evidence type="ECO:0000256" key="20">
    <source>
        <dbReference type="SAM" id="Phobius"/>
    </source>
</evidence>
<keyword evidence="8 20" id="KW-1133">Transmembrane helix</keyword>
<evidence type="ECO:0000256" key="16">
    <source>
        <dbReference type="ARBA" id="ARBA00060638"/>
    </source>
</evidence>
<feature type="transmembrane region" description="Helical" evidence="20">
    <location>
        <begin position="79"/>
        <end position="96"/>
    </location>
</feature>
<evidence type="ECO:0000313" key="21">
    <source>
        <dbReference type="EMBL" id="KIY67847.1"/>
    </source>
</evidence>
<keyword evidence="9" id="KW-0560">Oxidoreductase</keyword>
<evidence type="ECO:0000256" key="18">
    <source>
        <dbReference type="ARBA" id="ARBA00077841"/>
    </source>
</evidence>
<evidence type="ECO:0000256" key="7">
    <source>
        <dbReference type="ARBA" id="ARBA00022955"/>
    </source>
</evidence>
<feature type="transmembrane region" description="Helical" evidence="20">
    <location>
        <begin position="116"/>
        <end position="134"/>
    </location>
</feature>
<gene>
    <name evidence="21" type="ORF">CYLTODRAFT_396283</name>
</gene>
<evidence type="ECO:0000256" key="14">
    <source>
        <dbReference type="ARBA" id="ARBA00023221"/>
    </source>
</evidence>
<comment type="subcellular location">
    <subcellularLocation>
        <location evidence="1">Membrane</location>
        <topology evidence="1">Multi-pass membrane protein</topology>
    </subcellularLocation>
</comment>
<evidence type="ECO:0000256" key="5">
    <source>
        <dbReference type="ARBA" id="ARBA00022692"/>
    </source>
</evidence>
<evidence type="ECO:0000256" key="2">
    <source>
        <dbReference type="ARBA" id="ARBA00005402"/>
    </source>
</evidence>
<comment type="pathway">
    <text evidence="16">Steroid biosynthesis; zymosterol biosynthesis; zymosterol from lanosterol: step 2/6.</text>
</comment>
<keyword evidence="10" id="KW-0756">Sterol biosynthesis</keyword>
<evidence type="ECO:0000256" key="15">
    <source>
        <dbReference type="ARBA" id="ARBA00052254"/>
    </source>
</evidence>
<sequence length="433" mass="49202">MGTPAGTDLNPRTTKYEFYGPPGALFVTVATPFFTYLLYFSCSEETGGCPPEVDLEHVLGALKDPHFYLNLWDAEAAKWYFAWFAFCVAAWAILPARVVEGTLMRDGLKKKYKTNAFSTCILAFCIVAGIIYQQGPEGFTILYRKLLGFMTAALAVSTVQAVHVYASSFQPGKLLTLNGNTGNPIYDFFIGRELNPTIGSLDLKYFNELRPGLILWALICISTLCEQATRRGGWANVTDSMWLTAFFQIFYVVDSMYNEAAIFTIMDITTDGFGFMLSFGDLVWVPFTYSLQARYLVFEQVELGLVYTALILGLNSLGYLIFRQANSEKNDFRNGKNPRNLAYLTTKRGSKLLTSGWWGRSRHPNYFGDLLMALAWSLPTGFETPITYFYVIFFTFFLIYRQERDDAACAEKYGDDWETYKQIVPYRIVPYVY</sequence>
<keyword evidence="14" id="KW-0753">Steroid metabolism</keyword>
<proteinExistence type="inferred from homology"/>
<keyword evidence="12 20" id="KW-0472">Membrane</keyword>
<evidence type="ECO:0000256" key="11">
    <source>
        <dbReference type="ARBA" id="ARBA00023098"/>
    </source>
</evidence>
<evidence type="ECO:0000256" key="12">
    <source>
        <dbReference type="ARBA" id="ARBA00023136"/>
    </source>
</evidence>
<dbReference type="AlphaFoldDB" id="A0A0D7BBE6"/>
<organism evidence="21 22">
    <name type="scientific">Cylindrobasidium torrendii FP15055 ss-10</name>
    <dbReference type="NCBI Taxonomy" id="1314674"/>
    <lineage>
        <taxon>Eukaryota</taxon>
        <taxon>Fungi</taxon>
        <taxon>Dikarya</taxon>
        <taxon>Basidiomycota</taxon>
        <taxon>Agaricomycotina</taxon>
        <taxon>Agaricomycetes</taxon>
        <taxon>Agaricomycetidae</taxon>
        <taxon>Agaricales</taxon>
        <taxon>Marasmiineae</taxon>
        <taxon>Physalacriaceae</taxon>
        <taxon>Cylindrobasidium</taxon>
    </lineage>
</organism>
<dbReference type="PANTHER" id="PTHR21257:SF52">
    <property type="entry name" value="DELTA(14)-STEROL REDUCTASE TM7SF2"/>
    <property type="match status" value="1"/>
</dbReference>
<evidence type="ECO:0000256" key="19">
    <source>
        <dbReference type="ARBA" id="ARBA00083315"/>
    </source>
</evidence>
<feature type="transmembrane region" description="Helical" evidence="20">
    <location>
        <begin position="146"/>
        <end position="166"/>
    </location>
</feature>
<keyword evidence="6" id="KW-0521">NADP</keyword>
<keyword evidence="5 20" id="KW-0812">Transmembrane</keyword>
<comment type="catalytic activity">
    <reaction evidence="15">
        <text>4,4-dimethyl-5alpha-cholesta-8,24-dien-3beta-ol + NADP(+) = 4,4-dimethyl-5alpha-cholesta-8,14,24-trien-3beta-ol + NADPH + H(+)</text>
        <dbReference type="Rhea" id="RHEA:18561"/>
        <dbReference type="ChEBI" id="CHEBI:15378"/>
        <dbReference type="ChEBI" id="CHEBI:17813"/>
        <dbReference type="ChEBI" id="CHEBI:18364"/>
        <dbReference type="ChEBI" id="CHEBI:57783"/>
        <dbReference type="ChEBI" id="CHEBI:58349"/>
        <dbReference type="EC" id="1.3.1.70"/>
    </reaction>
    <physiologicalReaction direction="right-to-left" evidence="15">
        <dbReference type="Rhea" id="RHEA:18563"/>
    </physiologicalReaction>
</comment>
<evidence type="ECO:0000256" key="3">
    <source>
        <dbReference type="ARBA" id="ARBA00012413"/>
    </source>
</evidence>
<keyword evidence="13" id="KW-1207">Sterol metabolism</keyword>
<dbReference type="STRING" id="1314674.A0A0D7BBE6"/>
<feature type="transmembrane region" description="Helical" evidence="20">
    <location>
        <begin position="303"/>
        <end position="322"/>
    </location>
</feature>
<dbReference type="InterPro" id="IPR001171">
    <property type="entry name" value="ERG24_DHCR-like"/>
</dbReference>
<evidence type="ECO:0000256" key="6">
    <source>
        <dbReference type="ARBA" id="ARBA00022857"/>
    </source>
</evidence>
<dbReference type="Proteomes" id="UP000054007">
    <property type="component" value="Unassembled WGS sequence"/>
</dbReference>
<dbReference type="Pfam" id="PF01222">
    <property type="entry name" value="ERG4_ERG24"/>
    <property type="match status" value="1"/>
</dbReference>
<evidence type="ECO:0000256" key="8">
    <source>
        <dbReference type="ARBA" id="ARBA00022989"/>
    </source>
</evidence>
<keyword evidence="4" id="KW-0444">Lipid biosynthesis</keyword>
<keyword evidence="7" id="KW-0752">Steroid biosynthesis</keyword>
<dbReference type="GO" id="GO:0006696">
    <property type="term" value="P:ergosterol biosynthetic process"/>
    <property type="evidence" value="ECO:0007669"/>
    <property type="project" value="TreeGrafter"/>
</dbReference>
<evidence type="ECO:0000256" key="9">
    <source>
        <dbReference type="ARBA" id="ARBA00023002"/>
    </source>
</evidence>
<feature type="transmembrane region" description="Helical" evidence="20">
    <location>
        <begin position="18"/>
        <end position="39"/>
    </location>
</feature>
<reference evidence="21 22" key="1">
    <citation type="journal article" date="2015" name="Fungal Genet. Biol.">
        <title>Evolution of novel wood decay mechanisms in Agaricales revealed by the genome sequences of Fistulina hepatica and Cylindrobasidium torrendii.</title>
        <authorList>
            <person name="Floudas D."/>
            <person name="Held B.W."/>
            <person name="Riley R."/>
            <person name="Nagy L.G."/>
            <person name="Koehler G."/>
            <person name="Ransdell A.S."/>
            <person name="Younus H."/>
            <person name="Chow J."/>
            <person name="Chiniquy J."/>
            <person name="Lipzen A."/>
            <person name="Tritt A."/>
            <person name="Sun H."/>
            <person name="Haridas S."/>
            <person name="LaButti K."/>
            <person name="Ohm R.A."/>
            <person name="Kues U."/>
            <person name="Blanchette R.A."/>
            <person name="Grigoriev I.V."/>
            <person name="Minto R.E."/>
            <person name="Hibbett D.S."/>
        </authorList>
    </citation>
    <scope>NUCLEOTIDE SEQUENCE [LARGE SCALE GENOMIC DNA]</scope>
    <source>
        <strain evidence="21 22">FP15055 ss-10</strain>
    </source>
</reference>
<feature type="transmembrane region" description="Helical" evidence="20">
    <location>
        <begin position="273"/>
        <end position="291"/>
    </location>
</feature>
<dbReference type="EMBL" id="KN880515">
    <property type="protein sequence ID" value="KIY67847.1"/>
    <property type="molecule type" value="Genomic_DNA"/>
</dbReference>
<dbReference type="Gene3D" id="1.20.120.1630">
    <property type="match status" value="1"/>
</dbReference>
<dbReference type="EC" id="1.3.1.70" evidence="3"/>
<evidence type="ECO:0000256" key="1">
    <source>
        <dbReference type="ARBA" id="ARBA00004141"/>
    </source>
</evidence>
<evidence type="ECO:0000256" key="4">
    <source>
        <dbReference type="ARBA" id="ARBA00022516"/>
    </source>
</evidence>
<keyword evidence="22" id="KW-1185">Reference proteome</keyword>
<dbReference type="GO" id="GO:0050613">
    <property type="term" value="F:Delta14-sterol reductase activity"/>
    <property type="evidence" value="ECO:0007669"/>
    <property type="project" value="UniProtKB-EC"/>
</dbReference>
<evidence type="ECO:0000256" key="17">
    <source>
        <dbReference type="ARBA" id="ARBA00074394"/>
    </source>
</evidence>
<evidence type="ECO:0000256" key="13">
    <source>
        <dbReference type="ARBA" id="ARBA00023166"/>
    </source>
</evidence>
<comment type="similarity">
    <text evidence="2">Belongs to the ERG4/ERG24 family.</text>
</comment>
<dbReference type="FunFam" id="1.20.120.1630:FF:000009">
    <property type="entry name" value="C-14 sterol reductase"/>
    <property type="match status" value="1"/>
</dbReference>
<dbReference type="OrthoDB" id="10262235at2759"/>
<evidence type="ECO:0000313" key="22">
    <source>
        <dbReference type="Proteomes" id="UP000054007"/>
    </source>
</evidence>
<keyword evidence="11" id="KW-0443">Lipid metabolism</keyword>
<dbReference type="GO" id="GO:0005789">
    <property type="term" value="C:endoplasmic reticulum membrane"/>
    <property type="evidence" value="ECO:0007669"/>
    <property type="project" value="TreeGrafter"/>
</dbReference>
<feature type="transmembrane region" description="Helical" evidence="20">
    <location>
        <begin position="233"/>
        <end position="253"/>
    </location>
</feature>
<dbReference type="PANTHER" id="PTHR21257">
    <property type="entry name" value="DELTA(14)-STEROL REDUCTASE"/>
    <property type="match status" value="1"/>
</dbReference>
<name>A0A0D7BBE6_9AGAR</name>
<feature type="transmembrane region" description="Helical" evidence="20">
    <location>
        <begin position="382"/>
        <end position="400"/>
    </location>
</feature>
<protein>
    <recommendedName>
        <fullName evidence="17">Delta(14)-sterol reductase ERG24</fullName>
        <ecNumber evidence="3">1.3.1.70</ecNumber>
    </recommendedName>
    <alternativeName>
        <fullName evidence="19">C-14 sterol reductase ERG24</fullName>
    </alternativeName>
    <alternativeName>
        <fullName evidence="18">Sterol C14-reductase ERG24</fullName>
    </alternativeName>
</protein>
<accession>A0A0D7BBE6</accession>